<comment type="caution">
    <text evidence="3">The sequence shown here is derived from an EMBL/GenBank/DDBJ whole genome shotgun (WGS) entry which is preliminary data.</text>
</comment>
<feature type="compositionally biased region" description="Pro residues" evidence="1">
    <location>
        <begin position="127"/>
        <end position="147"/>
    </location>
</feature>
<feature type="region of interest" description="Disordered" evidence="1">
    <location>
        <begin position="377"/>
        <end position="400"/>
    </location>
</feature>
<accession>A0AAN6NEV4</accession>
<dbReference type="PANTHER" id="PTHR35910">
    <property type="entry name" value="2EXR DOMAIN-CONTAINING PROTEIN"/>
    <property type="match status" value="1"/>
</dbReference>
<organism evidence="3 4">
    <name type="scientific">Diplogelasinospora grovesii</name>
    <dbReference type="NCBI Taxonomy" id="303347"/>
    <lineage>
        <taxon>Eukaryota</taxon>
        <taxon>Fungi</taxon>
        <taxon>Dikarya</taxon>
        <taxon>Ascomycota</taxon>
        <taxon>Pezizomycotina</taxon>
        <taxon>Sordariomycetes</taxon>
        <taxon>Sordariomycetidae</taxon>
        <taxon>Sordariales</taxon>
        <taxon>Diplogelasinosporaceae</taxon>
        <taxon>Diplogelasinospora</taxon>
    </lineage>
</organism>
<feature type="region of interest" description="Disordered" evidence="1">
    <location>
        <begin position="191"/>
        <end position="210"/>
    </location>
</feature>
<keyword evidence="4" id="KW-1185">Reference proteome</keyword>
<feature type="compositionally biased region" description="Acidic residues" evidence="1">
    <location>
        <begin position="383"/>
        <end position="398"/>
    </location>
</feature>
<gene>
    <name evidence="3" type="ORF">QBC46DRAFT_404783</name>
</gene>
<sequence length="506" mass="56859">MSDEDDDGTTPPPEEVYYSLEQVLDRFVSEVYTISSQGQSSYRRLLETQLRAQFASVRRDLGRQLSRDFDQLRSELSTSLSPPRFRYFPRLPPEVRDRIWTMALPERVVELRATYMQRQQQPNTMLRPPPPPPPPPPGAFRPPPPPGLGGGPGPVVTTNRLPPPSIAHVCSESRAVALRFGGFRRTKSVGDVVSNNNNNNSWGGNRTGGGGFQPSVYQTAWTWYSPRRDWLKIPGTGPLARVDAGPIEQLHADAQKVLLRRPGTAGELERLLERLVFGQCPSMKVLGIVVSHEMVRPRGRSVKVETRLFRGDLFRFVDLKDIEEVERVAAIFRSDSTAYNSSRHHDPGTTGEVNHNNKTAEAWEDHARFLRLRQQHRATTTSDSDDPDPDPTDDDDNGGDVVAVVADAGWQSRLCNFFGLGDEELTVAWVAVKYRRTPCTVPLANLVDVEERTILDPTHPWIVAEKAAMPDIQLLHLFILDDLEGRDLRRLYGNSFSMRLNSIATM</sequence>
<feature type="compositionally biased region" description="Low complexity" evidence="1">
    <location>
        <begin position="191"/>
        <end position="204"/>
    </location>
</feature>
<evidence type="ECO:0000313" key="4">
    <source>
        <dbReference type="Proteomes" id="UP001303473"/>
    </source>
</evidence>
<dbReference type="InterPro" id="IPR045518">
    <property type="entry name" value="2EXR"/>
</dbReference>
<dbReference type="Pfam" id="PF20150">
    <property type="entry name" value="2EXR"/>
    <property type="match status" value="1"/>
</dbReference>
<feature type="region of interest" description="Disordered" evidence="1">
    <location>
        <begin position="118"/>
        <end position="160"/>
    </location>
</feature>
<dbReference type="AlphaFoldDB" id="A0AAN6NEV4"/>
<evidence type="ECO:0000313" key="3">
    <source>
        <dbReference type="EMBL" id="KAK3944190.1"/>
    </source>
</evidence>
<name>A0AAN6NEV4_9PEZI</name>
<feature type="domain" description="2EXR" evidence="2">
    <location>
        <begin position="85"/>
        <end position="229"/>
    </location>
</feature>
<dbReference type="EMBL" id="MU853761">
    <property type="protein sequence ID" value="KAK3944190.1"/>
    <property type="molecule type" value="Genomic_DNA"/>
</dbReference>
<protein>
    <recommendedName>
        <fullName evidence="2">2EXR domain-containing protein</fullName>
    </recommendedName>
</protein>
<proteinExistence type="predicted"/>
<dbReference type="Proteomes" id="UP001303473">
    <property type="component" value="Unassembled WGS sequence"/>
</dbReference>
<reference evidence="4" key="1">
    <citation type="journal article" date="2023" name="Mol. Phylogenet. Evol.">
        <title>Genome-scale phylogeny and comparative genomics of the fungal order Sordariales.</title>
        <authorList>
            <person name="Hensen N."/>
            <person name="Bonometti L."/>
            <person name="Westerberg I."/>
            <person name="Brannstrom I.O."/>
            <person name="Guillou S."/>
            <person name="Cros-Aarteil S."/>
            <person name="Calhoun S."/>
            <person name="Haridas S."/>
            <person name="Kuo A."/>
            <person name="Mondo S."/>
            <person name="Pangilinan J."/>
            <person name="Riley R."/>
            <person name="LaButti K."/>
            <person name="Andreopoulos B."/>
            <person name="Lipzen A."/>
            <person name="Chen C."/>
            <person name="Yan M."/>
            <person name="Daum C."/>
            <person name="Ng V."/>
            <person name="Clum A."/>
            <person name="Steindorff A."/>
            <person name="Ohm R.A."/>
            <person name="Martin F."/>
            <person name="Silar P."/>
            <person name="Natvig D.O."/>
            <person name="Lalanne C."/>
            <person name="Gautier V."/>
            <person name="Ament-Velasquez S.L."/>
            <person name="Kruys A."/>
            <person name="Hutchinson M.I."/>
            <person name="Powell A.J."/>
            <person name="Barry K."/>
            <person name="Miller A.N."/>
            <person name="Grigoriev I.V."/>
            <person name="Debuchy R."/>
            <person name="Gladieux P."/>
            <person name="Hiltunen Thoren M."/>
            <person name="Johannesson H."/>
        </authorList>
    </citation>
    <scope>NUCLEOTIDE SEQUENCE [LARGE SCALE GENOMIC DNA]</scope>
    <source>
        <strain evidence="4">CBS 340.73</strain>
    </source>
</reference>
<evidence type="ECO:0000256" key="1">
    <source>
        <dbReference type="SAM" id="MobiDB-lite"/>
    </source>
</evidence>
<evidence type="ECO:0000259" key="2">
    <source>
        <dbReference type="Pfam" id="PF20150"/>
    </source>
</evidence>
<dbReference type="PANTHER" id="PTHR35910:SF1">
    <property type="entry name" value="2EXR DOMAIN-CONTAINING PROTEIN"/>
    <property type="match status" value="1"/>
</dbReference>